<evidence type="ECO:0000256" key="6">
    <source>
        <dbReference type="ARBA" id="ARBA00023015"/>
    </source>
</evidence>
<name>A0AAW0PWC8_9GOBI</name>
<keyword evidence="14" id="KW-1185">Reference proteome</keyword>
<keyword evidence="9" id="KW-0539">Nucleus</keyword>
<keyword evidence="5" id="KW-0862">Zinc</keyword>
<evidence type="ECO:0000256" key="9">
    <source>
        <dbReference type="ARBA" id="ARBA00023242"/>
    </source>
</evidence>
<keyword evidence="4 10" id="KW-0863">Zinc-finger</keyword>
<evidence type="ECO:0000256" key="7">
    <source>
        <dbReference type="ARBA" id="ARBA00023125"/>
    </source>
</evidence>
<evidence type="ECO:0000313" key="14">
    <source>
        <dbReference type="Proteomes" id="UP001460270"/>
    </source>
</evidence>
<dbReference type="GO" id="GO:0003677">
    <property type="term" value="F:DNA binding"/>
    <property type="evidence" value="ECO:0007669"/>
    <property type="project" value="UniProtKB-KW"/>
</dbReference>
<dbReference type="FunFam" id="3.30.160.60:FF:000100">
    <property type="entry name" value="Zinc finger 45-like"/>
    <property type="match status" value="1"/>
</dbReference>
<evidence type="ECO:0000256" key="8">
    <source>
        <dbReference type="ARBA" id="ARBA00023163"/>
    </source>
</evidence>
<dbReference type="FunFam" id="3.30.160.60:FF:000965">
    <property type="entry name" value="Neurotrophin receptor-interacting factor homolog"/>
    <property type="match status" value="1"/>
</dbReference>
<dbReference type="PANTHER" id="PTHR24379:SF121">
    <property type="entry name" value="C2H2-TYPE DOMAIN-CONTAINING PROTEIN"/>
    <property type="match status" value="1"/>
</dbReference>
<evidence type="ECO:0000256" key="2">
    <source>
        <dbReference type="ARBA" id="ARBA00022723"/>
    </source>
</evidence>
<dbReference type="Pfam" id="PF00096">
    <property type="entry name" value="zf-C2H2"/>
    <property type="match status" value="4"/>
</dbReference>
<feature type="domain" description="C2H2-type" evidence="12">
    <location>
        <begin position="225"/>
        <end position="252"/>
    </location>
</feature>
<evidence type="ECO:0000259" key="12">
    <source>
        <dbReference type="PROSITE" id="PS50157"/>
    </source>
</evidence>
<dbReference type="PROSITE" id="PS50157">
    <property type="entry name" value="ZINC_FINGER_C2H2_2"/>
    <property type="match status" value="5"/>
</dbReference>
<evidence type="ECO:0000256" key="4">
    <source>
        <dbReference type="ARBA" id="ARBA00022771"/>
    </source>
</evidence>
<comment type="caution">
    <text evidence="13">The sequence shown here is derived from an EMBL/GenBank/DDBJ whole genome shotgun (WGS) entry which is preliminary data.</text>
</comment>
<keyword evidence="6" id="KW-0805">Transcription regulation</keyword>
<dbReference type="EMBL" id="JBBPFD010000004">
    <property type="protein sequence ID" value="KAK7930369.1"/>
    <property type="molecule type" value="Genomic_DNA"/>
</dbReference>
<dbReference type="PANTHER" id="PTHR24379">
    <property type="entry name" value="KRAB AND ZINC FINGER DOMAIN-CONTAINING"/>
    <property type="match status" value="1"/>
</dbReference>
<dbReference type="InterPro" id="IPR013087">
    <property type="entry name" value="Znf_C2H2_type"/>
</dbReference>
<accession>A0AAW0PWC8</accession>
<dbReference type="GO" id="GO:0005634">
    <property type="term" value="C:nucleus"/>
    <property type="evidence" value="ECO:0007669"/>
    <property type="project" value="UniProtKB-SubCell"/>
</dbReference>
<dbReference type="SMART" id="SM00355">
    <property type="entry name" value="ZnF_C2H2"/>
    <property type="match status" value="6"/>
</dbReference>
<evidence type="ECO:0000256" key="5">
    <source>
        <dbReference type="ARBA" id="ARBA00022833"/>
    </source>
</evidence>
<evidence type="ECO:0000256" key="3">
    <source>
        <dbReference type="ARBA" id="ARBA00022737"/>
    </source>
</evidence>
<evidence type="ECO:0000256" key="10">
    <source>
        <dbReference type="PROSITE-ProRule" id="PRU00042"/>
    </source>
</evidence>
<keyword evidence="3" id="KW-0677">Repeat</keyword>
<feature type="region of interest" description="Disordered" evidence="11">
    <location>
        <begin position="1"/>
        <end position="29"/>
    </location>
</feature>
<feature type="domain" description="C2H2-type" evidence="12">
    <location>
        <begin position="93"/>
        <end position="120"/>
    </location>
</feature>
<keyword evidence="8" id="KW-0804">Transcription</keyword>
<dbReference type="FunFam" id="3.30.160.60:FF:000446">
    <property type="entry name" value="Zinc finger protein"/>
    <property type="match status" value="1"/>
</dbReference>
<organism evidence="13 14">
    <name type="scientific">Mugilogobius chulae</name>
    <name type="common">yellowstripe goby</name>
    <dbReference type="NCBI Taxonomy" id="88201"/>
    <lineage>
        <taxon>Eukaryota</taxon>
        <taxon>Metazoa</taxon>
        <taxon>Chordata</taxon>
        <taxon>Craniata</taxon>
        <taxon>Vertebrata</taxon>
        <taxon>Euteleostomi</taxon>
        <taxon>Actinopterygii</taxon>
        <taxon>Neopterygii</taxon>
        <taxon>Teleostei</taxon>
        <taxon>Neoteleostei</taxon>
        <taxon>Acanthomorphata</taxon>
        <taxon>Gobiaria</taxon>
        <taxon>Gobiiformes</taxon>
        <taxon>Gobioidei</taxon>
        <taxon>Gobiidae</taxon>
        <taxon>Gobionellinae</taxon>
        <taxon>Mugilogobius</taxon>
    </lineage>
</organism>
<dbReference type="Gene3D" id="3.30.160.60">
    <property type="entry name" value="Classic Zinc Finger"/>
    <property type="match status" value="5"/>
</dbReference>
<reference evidence="14" key="1">
    <citation type="submission" date="2024-04" db="EMBL/GenBank/DDBJ databases">
        <title>Salinicola lusitanus LLJ914,a marine bacterium isolated from the Okinawa Trough.</title>
        <authorList>
            <person name="Li J."/>
        </authorList>
    </citation>
    <scope>NUCLEOTIDE SEQUENCE [LARGE SCALE GENOMIC DNA]</scope>
</reference>
<evidence type="ECO:0000256" key="1">
    <source>
        <dbReference type="ARBA" id="ARBA00004123"/>
    </source>
</evidence>
<dbReference type="PROSITE" id="PS00028">
    <property type="entry name" value="ZINC_FINGER_C2H2_1"/>
    <property type="match status" value="4"/>
</dbReference>
<dbReference type="FunFam" id="3.30.160.60:FF:001009">
    <property type="entry name" value="Zinc finger protein 26"/>
    <property type="match status" value="1"/>
</dbReference>
<feature type="domain" description="C2H2-type" evidence="12">
    <location>
        <begin position="121"/>
        <end position="142"/>
    </location>
</feature>
<evidence type="ECO:0000256" key="11">
    <source>
        <dbReference type="SAM" id="MobiDB-lite"/>
    </source>
</evidence>
<dbReference type="Proteomes" id="UP001460270">
    <property type="component" value="Unassembled WGS sequence"/>
</dbReference>
<keyword evidence="2" id="KW-0479">Metal-binding</keyword>
<feature type="domain" description="C2H2-type" evidence="12">
    <location>
        <begin position="253"/>
        <end position="280"/>
    </location>
</feature>
<proteinExistence type="predicted"/>
<protein>
    <recommendedName>
        <fullName evidence="12">C2H2-type domain-containing protein</fullName>
    </recommendedName>
</protein>
<feature type="domain" description="C2H2-type" evidence="12">
    <location>
        <begin position="145"/>
        <end position="172"/>
    </location>
</feature>
<dbReference type="AlphaFoldDB" id="A0AAW0PWC8"/>
<gene>
    <name evidence="13" type="ORF">WMY93_006764</name>
</gene>
<sequence length="295" mass="33769">MIPPDIQRPYSCSDTHRPYSCSEDEGAESDWSWDWEAAPKRTLRSRTMELDQDLTRYEPVSPAAPVAPVIPVDHQREDTNGHGPSSCSDPKPYSCNKCGKSFTRKLIFQKHILMHSTTNPQKCSHCGRVFKTKENLLQHRSICLRTCRVCERRFADTSLLRAHLQTHRPKKETQTKKPKLEVTLLDLKHLHSFCPVCQKLVPEKFKSHVKSHLKQHALDVFLKPYSCSVCGTKFRFRSSLKAHESTHSAERAHKCSFCAKAFRAPHLLKNHVRMHTGERPFSCSECGKSFTTGGF</sequence>
<keyword evidence="7" id="KW-0238">DNA-binding</keyword>
<evidence type="ECO:0000313" key="13">
    <source>
        <dbReference type="EMBL" id="KAK7930369.1"/>
    </source>
</evidence>
<dbReference type="SUPFAM" id="SSF57667">
    <property type="entry name" value="beta-beta-alpha zinc fingers"/>
    <property type="match status" value="3"/>
</dbReference>
<comment type="subcellular location">
    <subcellularLocation>
        <location evidence="1">Nucleus</location>
    </subcellularLocation>
</comment>
<dbReference type="InterPro" id="IPR036236">
    <property type="entry name" value="Znf_C2H2_sf"/>
</dbReference>
<dbReference type="GO" id="GO:0008270">
    <property type="term" value="F:zinc ion binding"/>
    <property type="evidence" value="ECO:0007669"/>
    <property type="project" value="UniProtKB-KW"/>
</dbReference>